<keyword evidence="11" id="KW-1185">Reference proteome</keyword>
<evidence type="ECO:0000256" key="4">
    <source>
        <dbReference type="ARBA" id="ARBA00022679"/>
    </source>
</evidence>
<dbReference type="Gene3D" id="3.30.450.40">
    <property type="match status" value="1"/>
</dbReference>
<dbReference type="SUPFAM" id="SSF55874">
    <property type="entry name" value="ATPase domain of HSP90 chaperone/DNA topoisomerase II/histidine kinase"/>
    <property type="match status" value="1"/>
</dbReference>
<dbReference type="InterPro" id="IPR029016">
    <property type="entry name" value="GAF-like_dom_sf"/>
</dbReference>
<dbReference type="PROSITE" id="PS50109">
    <property type="entry name" value="HIS_KIN"/>
    <property type="match status" value="1"/>
</dbReference>
<evidence type="ECO:0000313" key="10">
    <source>
        <dbReference type="EMBL" id="MBE4909443.1"/>
    </source>
</evidence>
<dbReference type="SUPFAM" id="SSF55781">
    <property type="entry name" value="GAF domain-like"/>
    <property type="match status" value="1"/>
</dbReference>
<keyword evidence="3" id="KW-0597">Phosphoprotein</keyword>
<evidence type="ECO:0000256" key="2">
    <source>
        <dbReference type="ARBA" id="ARBA00012438"/>
    </source>
</evidence>
<name>A0ABR9QLQ6_9BACI</name>
<evidence type="ECO:0000259" key="9">
    <source>
        <dbReference type="PROSITE" id="PS50109"/>
    </source>
</evidence>
<dbReference type="Proteomes" id="UP001516662">
    <property type="component" value="Unassembled WGS sequence"/>
</dbReference>
<dbReference type="InterPro" id="IPR005467">
    <property type="entry name" value="His_kinase_dom"/>
</dbReference>
<evidence type="ECO:0000256" key="7">
    <source>
        <dbReference type="ARBA" id="ARBA00022840"/>
    </source>
</evidence>
<dbReference type="Pfam" id="PF01590">
    <property type="entry name" value="GAF"/>
    <property type="match status" value="1"/>
</dbReference>
<dbReference type="PANTHER" id="PTHR43065:SF10">
    <property type="entry name" value="PEROXIDE STRESS-ACTIVATED HISTIDINE KINASE MAK3"/>
    <property type="match status" value="1"/>
</dbReference>
<organism evidence="10 11">
    <name type="scientific">Litchfieldia luteola</name>
    <dbReference type="NCBI Taxonomy" id="682179"/>
    <lineage>
        <taxon>Bacteria</taxon>
        <taxon>Bacillati</taxon>
        <taxon>Bacillota</taxon>
        <taxon>Bacilli</taxon>
        <taxon>Bacillales</taxon>
        <taxon>Bacillaceae</taxon>
        <taxon>Litchfieldia</taxon>
    </lineage>
</organism>
<dbReference type="PANTHER" id="PTHR43065">
    <property type="entry name" value="SENSOR HISTIDINE KINASE"/>
    <property type="match status" value="1"/>
</dbReference>
<evidence type="ECO:0000256" key="1">
    <source>
        <dbReference type="ARBA" id="ARBA00000085"/>
    </source>
</evidence>
<dbReference type="EC" id="2.7.13.3" evidence="2"/>
<keyword evidence="5" id="KW-0547">Nucleotide-binding</keyword>
<dbReference type="InterPro" id="IPR004358">
    <property type="entry name" value="Sig_transdc_His_kin-like_C"/>
</dbReference>
<dbReference type="RefSeq" id="WP_193538075.1">
    <property type="nucleotide sequence ID" value="NZ_JADCLJ010000022.1"/>
</dbReference>
<dbReference type="Gene3D" id="3.30.565.10">
    <property type="entry name" value="Histidine kinase-like ATPase, C-terminal domain"/>
    <property type="match status" value="1"/>
</dbReference>
<evidence type="ECO:0000256" key="3">
    <source>
        <dbReference type="ARBA" id="ARBA00022553"/>
    </source>
</evidence>
<dbReference type="EMBL" id="JADCLJ010000022">
    <property type="protein sequence ID" value="MBE4909443.1"/>
    <property type="molecule type" value="Genomic_DNA"/>
</dbReference>
<keyword evidence="6" id="KW-0418">Kinase</keyword>
<evidence type="ECO:0000313" key="11">
    <source>
        <dbReference type="Proteomes" id="UP001516662"/>
    </source>
</evidence>
<evidence type="ECO:0000256" key="8">
    <source>
        <dbReference type="ARBA" id="ARBA00023012"/>
    </source>
</evidence>
<keyword evidence="4" id="KW-0808">Transferase</keyword>
<protein>
    <recommendedName>
        <fullName evidence="2">histidine kinase</fullName>
        <ecNumber evidence="2">2.7.13.3</ecNumber>
    </recommendedName>
</protein>
<keyword evidence="8" id="KW-0902">Two-component regulatory system</keyword>
<dbReference type="PRINTS" id="PR00344">
    <property type="entry name" value="BCTRLSENSOR"/>
</dbReference>
<dbReference type="InterPro" id="IPR036890">
    <property type="entry name" value="HATPase_C_sf"/>
</dbReference>
<evidence type="ECO:0000256" key="6">
    <source>
        <dbReference type="ARBA" id="ARBA00022777"/>
    </source>
</evidence>
<evidence type="ECO:0000256" key="5">
    <source>
        <dbReference type="ARBA" id="ARBA00022741"/>
    </source>
</evidence>
<dbReference type="InterPro" id="IPR003594">
    <property type="entry name" value="HATPase_dom"/>
</dbReference>
<comment type="catalytic activity">
    <reaction evidence="1">
        <text>ATP + protein L-histidine = ADP + protein N-phospho-L-histidine.</text>
        <dbReference type="EC" id="2.7.13.3"/>
    </reaction>
</comment>
<dbReference type="InterPro" id="IPR003018">
    <property type="entry name" value="GAF"/>
</dbReference>
<dbReference type="Pfam" id="PF02518">
    <property type="entry name" value="HATPase_c"/>
    <property type="match status" value="1"/>
</dbReference>
<proteinExistence type="predicted"/>
<dbReference type="SMART" id="SM00387">
    <property type="entry name" value="HATPase_c"/>
    <property type="match status" value="1"/>
</dbReference>
<accession>A0ABR9QLQ6</accession>
<sequence>MIFTGGREPLIINDTNTHPVTCKMEAIKETNIGSYMGIPIFLEDGTMFGTICAVDPNPYSFKESELENMKMVAELASAIIQKTQIRSELINEERTEYKRLSIIGNLASGLADEMGNSLQSVQGLLQLTFERFDGLGEYSEVVFQELNHMNKVLKDFILATKPPAPSKKFLDISSLLIDTINEFSTEKLLKNISISVEIPTELPRIMGDYSQIRQVVLNLIINSMEAIVANGEVKIKVYNPQPNQIMIIVTDNGQGIPITLMDKIGLPFFTTKEDCIGLGLAISKRIVGAHDGTISIESGDIGTIVKVVLPIC</sequence>
<keyword evidence="7" id="KW-0067">ATP-binding</keyword>
<comment type="caution">
    <text evidence="10">The sequence shown here is derived from an EMBL/GenBank/DDBJ whole genome shotgun (WGS) entry which is preliminary data.</text>
</comment>
<feature type="domain" description="Histidine kinase" evidence="9">
    <location>
        <begin position="109"/>
        <end position="312"/>
    </location>
</feature>
<reference evidence="10 11" key="1">
    <citation type="submission" date="2020-10" db="EMBL/GenBank/DDBJ databases">
        <title>Bacillus sp. HD4P25, an endophyte from a halophyte.</title>
        <authorList>
            <person name="Sun J.-Q."/>
        </authorList>
    </citation>
    <scope>NUCLEOTIDE SEQUENCE [LARGE SCALE GENOMIC DNA]</scope>
    <source>
        <strain evidence="10 11">YIM 93174</strain>
    </source>
</reference>
<gene>
    <name evidence="10" type="ORF">IMZ08_15430</name>
</gene>